<evidence type="ECO:0000313" key="7">
    <source>
        <dbReference type="EMBL" id="WAH37979.1"/>
    </source>
</evidence>
<keyword evidence="2" id="KW-0808">Transferase</keyword>
<keyword evidence="8" id="KW-1185">Reference proteome</keyword>
<dbReference type="PANTHER" id="PTHR43085">
    <property type="entry name" value="HEXOKINASE FAMILY MEMBER"/>
    <property type="match status" value="1"/>
</dbReference>
<gene>
    <name evidence="7" type="ORF">NZD86_05670</name>
</gene>
<dbReference type="GO" id="GO:0016301">
    <property type="term" value="F:kinase activity"/>
    <property type="evidence" value="ECO:0007669"/>
    <property type="project" value="UniProtKB-KW"/>
</dbReference>
<organism evidence="7 8">
    <name type="scientific">Alicyclobacillus dauci</name>
    <dbReference type="NCBI Taxonomy" id="1475485"/>
    <lineage>
        <taxon>Bacteria</taxon>
        <taxon>Bacillati</taxon>
        <taxon>Bacillota</taxon>
        <taxon>Bacilli</taxon>
        <taxon>Bacillales</taxon>
        <taxon>Alicyclobacillaceae</taxon>
        <taxon>Alicyclobacillus</taxon>
    </lineage>
</organism>
<dbReference type="CDD" id="cd01167">
    <property type="entry name" value="bac_FRK"/>
    <property type="match status" value="1"/>
</dbReference>
<dbReference type="PRINTS" id="PR00990">
    <property type="entry name" value="RIBOKINASE"/>
</dbReference>
<reference evidence="7" key="1">
    <citation type="submission" date="2022-08" db="EMBL/GenBank/DDBJ databases">
        <title>Alicyclobacillus dauci DSM2870, complete genome.</title>
        <authorList>
            <person name="Wang Q."/>
            <person name="Cai R."/>
            <person name="Wang Z."/>
        </authorList>
    </citation>
    <scope>NUCLEOTIDE SEQUENCE</scope>
    <source>
        <strain evidence="7">DSM 28700</strain>
    </source>
</reference>
<keyword evidence="4 7" id="KW-0418">Kinase</keyword>
<evidence type="ECO:0000313" key="8">
    <source>
        <dbReference type="Proteomes" id="UP001164803"/>
    </source>
</evidence>
<dbReference type="RefSeq" id="WP_268045518.1">
    <property type="nucleotide sequence ID" value="NZ_CP104064.1"/>
</dbReference>
<evidence type="ECO:0000256" key="1">
    <source>
        <dbReference type="ARBA" id="ARBA00010688"/>
    </source>
</evidence>
<dbReference type="InterPro" id="IPR029056">
    <property type="entry name" value="Ribokinase-like"/>
</dbReference>
<dbReference type="EMBL" id="CP104064">
    <property type="protein sequence ID" value="WAH37979.1"/>
    <property type="molecule type" value="Genomic_DNA"/>
</dbReference>
<proteinExistence type="inferred from homology"/>
<name>A0ABY6Z6U8_9BACL</name>
<evidence type="ECO:0000256" key="4">
    <source>
        <dbReference type="ARBA" id="ARBA00022777"/>
    </source>
</evidence>
<feature type="domain" description="Carbohydrate kinase PfkB" evidence="6">
    <location>
        <begin position="2"/>
        <end position="307"/>
    </location>
</feature>
<dbReference type="InterPro" id="IPR050306">
    <property type="entry name" value="PfkB_Carbo_kinase"/>
</dbReference>
<sequence length="318" mass="34410">MFDLVTVGELLIDFTPVPSVDRPTFQQNAGGAPANVVTVAALMGKKTAFIGKVGDDAFGRFLCKTLTSYGVDTSGLVMSEEFPTTLAFVHLDDSGERSFSFFRHLSADVMLNTSELRMQVIENTKVFHFGSVSMTEDPSRTSTIEAIQAARVNGAIITFDPNLRPALWRNQDEAKEQILNVLPYVDVLKISDEELSFLTGETTFQAGALSLKKQYQNISVILVTLGAKGCYYLAVCGEGSVPSFPVNPVDTTGAGDAFMGTFISGLLDTGKRPTELHQEELVNIIRAANTSGALTTTRPGGIPALPTREEVVDFMNKH</sequence>
<dbReference type="InterPro" id="IPR011611">
    <property type="entry name" value="PfkB_dom"/>
</dbReference>
<dbReference type="InterPro" id="IPR002139">
    <property type="entry name" value="Ribo/fructo_kinase"/>
</dbReference>
<evidence type="ECO:0000256" key="3">
    <source>
        <dbReference type="ARBA" id="ARBA00022741"/>
    </source>
</evidence>
<protein>
    <submittedName>
        <fullName evidence="7">Carbohydrate kinase</fullName>
    </submittedName>
</protein>
<evidence type="ECO:0000259" key="6">
    <source>
        <dbReference type="Pfam" id="PF00294"/>
    </source>
</evidence>
<comment type="similarity">
    <text evidence="1">Belongs to the carbohydrate kinase PfkB family.</text>
</comment>
<dbReference type="PANTHER" id="PTHR43085:SF1">
    <property type="entry name" value="PSEUDOURIDINE KINASE-RELATED"/>
    <property type="match status" value="1"/>
</dbReference>
<accession>A0ABY6Z6U8</accession>
<dbReference type="Pfam" id="PF00294">
    <property type="entry name" value="PfkB"/>
    <property type="match status" value="1"/>
</dbReference>
<evidence type="ECO:0000256" key="5">
    <source>
        <dbReference type="ARBA" id="ARBA00022840"/>
    </source>
</evidence>
<dbReference type="SUPFAM" id="SSF53613">
    <property type="entry name" value="Ribokinase-like"/>
    <property type="match status" value="1"/>
</dbReference>
<dbReference type="Gene3D" id="3.40.1190.20">
    <property type="match status" value="1"/>
</dbReference>
<keyword evidence="3" id="KW-0547">Nucleotide-binding</keyword>
<evidence type="ECO:0000256" key="2">
    <source>
        <dbReference type="ARBA" id="ARBA00022679"/>
    </source>
</evidence>
<dbReference type="Proteomes" id="UP001164803">
    <property type="component" value="Chromosome"/>
</dbReference>
<keyword evidence="5" id="KW-0067">ATP-binding</keyword>